<evidence type="ECO:0000256" key="1">
    <source>
        <dbReference type="ARBA" id="ARBA00023125"/>
    </source>
</evidence>
<dbReference type="EMBL" id="CP121270">
    <property type="protein sequence ID" value="WFP24039.1"/>
    <property type="molecule type" value="Genomic_DNA"/>
</dbReference>
<dbReference type="InterPro" id="IPR000551">
    <property type="entry name" value="MerR-type_HTH_dom"/>
</dbReference>
<organism evidence="4 5">
    <name type="scientific">Gordonia hongkongensis</name>
    <dbReference type="NCBI Taxonomy" id="1701090"/>
    <lineage>
        <taxon>Bacteria</taxon>
        <taxon>Bacillati</taxon>
        <taxon>Actinomycetota</taxon>
        <taxon>Actinomycetes</taxon>
        <taxon>Mycobacteriales</taxon>
        <taxon>Gordoniaceae</taxon>
        <taxon>Gordonia</taxon>
    </lineage>
</organism>
<gene>
    <name evidence="4" type="ORF">P9A14_18150</name>
</gene>
<dbReference type="AlphaFoldDB" id="A0AAX3T4F1"/>
<keyword evidence="1" id="KW-0238">DNA-binding</keyword>
<dbReference type="PANTHER" id="PTHR30204">
    <property type="entry name" value="REDOX-CYCLING DRUG-SENSING TRANSCRIPTIONAL ACTIVATOR SOXR"/>
    <property type="match status" value="1"/>
</dbReference>
<dbReference type="PROSITE" id="PS50937">
    <property type="entry name" value="HTH_MERR_2"/>
    <property type="match status" value="1"/>
</dbReference>
<accession>A0AAX3T4F1</accession>
<name>A0AAX3T4F1_9ACTN</name>
<sequence length="271" mass="29940">MTEYRIDDLARVSGTTTRNIRGYQERGLLPQPLRRGRVAIYTEKHLRNLRAINKLLGSGFTLKHIATFMTNPGARIGDALELNEILDEHWSSTSRPEITRDELDERFGPLDDAQVAALVRAGVISETPRDGVYEAIDPRIIGNLAKLVRRGVQITALADVHERFTAKINEAAEILLAAAHDEVDRRKGPGWLPENDDDVAWAVNLLGMMRRVGTENAHAALDRALDTALDRELSAHQSAVDERADADAPQPGRESVEPSAGPVVPLQQNDQ</sequence>
<dbReference type="Gene3D" id="1.10.1660.10">
    <property type="match status" value="1"/>
</dbReference>
<evidence type="ECO:0000313" key="5">
    <source>
        <dbReference type="Proteomes" id="UP001213504"/>
    </source>
</evidence>
<dbReference type="Pfam" id="PF13411">
    <property type="entry name" value="MerR_1"/>
    <property type="match status" value="1"/>
</dbReference>
<dbReference type="GO" id="GO:0003677">
    <property type="term" value="F:DNA binding"/>
    <property type="evidence" value="ECO:0007669"/>
    <property type="project" value="UniProtKB-KW"/>
</dbReference>
<dbReference type="SUPFAM" id="SSF46955">
    <property type="entry name" value="Putative DNA-binding domain"/>
    <property type="match status" value="1"/>
</dbReference>
<feature type="compositionally biased region" description="Basic and acidic residues" evidence="2">
    <location>
        <begin position="233"/>
        <end position="246"/>
    </location>
</feature>
<evidence type="ECO:0000256" key="2">
    <source>
        <dbReference type="SAM" id="MobiDB-lite"/>
    </source>
</evidence>
<dbReference type="RefSeq" id="WP_242697054.1">
    <property type="nucleotide sequence ID" value="NZ_CP121270.1"/>
</dbReference>
<dbReference type="InterPro" id="IPR009061">
    <property type="entry name" value="DNA-bd_dom_put_sf"/>
</dbReference>
<dbReference type="InterPro" id="IPR047057">
    <property type="entry name" value="MerR_fam"/>
</dbReference>
<dbReference type="PANTHER" id="PTHR30204:SF93">
    <property type="entry name" value="HTH MERR-TYPE DOMAIN-CONTAINING PROTEIN"/>
    <property type="match status" value="1"/>
</dbReference>
<dbReference type="SMART" id="SM00422">
    <property type="entry name" value="HTH_MERR"/>
    <property type="match status" value="1"/>
</dbReference>
<feature type="region of interest" description="Disordered" evidence="2">
    <location>
        <begin position="233"/>
        <end position="271"/>
    </location>
</feature>
<evidence type="ECO:0000259" key="3">
    <source>
        <dbReference type="PROSITE" id="PS50937"/>
    </source>
</evidence>
<reference evidence="4" key="1">
    <citation type="submission" date="2023-04" db="EMBL/GenBank/DDBJ databases">
        <title>Complete genome sequence of a phthalic acid esters degrading bacterial strain.</title>
        <authorList>
            <person name="Weng L."/>
            <person name="Jia Y."/>
            <person name="Ren L."/>
        </authorList>
    </citation>
    <scope>NUCLEOTIDE SEQUENCE</scope>
    <source>
        <strain evidence="4">RL-LY01</strain>
    </source>
</reference>
<feature type="domain" description="HTH merR-type" evidence="3">
    <location>
        <begin position="3"/>
        <end position="71"/>
    </location>
</feature>
<proteinExistence type="predicted"/>
<dbReference type="Proteomes" id="UP001213504">
    <property type="component" value="Chromosome"/>
</dbReference>
<protein>
    <submittedName>
        <fullName evidence="4">MerR family transcriptional regulator</fullName>
    </submittedName>
</protein>
<dbReference type="GO" id="GO:0003700">
    <property type="term" value="F:DNA-binding transcription factor activity"/>
    <property type="evidence" value="ECO:0007669"/>
    <property type="project" value="InterPro"/>
</dbReference>
<evidence type="ECO:0000313" key="4">
    <source>
        <dbReference type="EMBL" id="WFP24039.1"/>
    </source>
</evidence>